<feature type="region of interest" description="Disordered" evidence="2">
    <location>
        <begin position="260"/>
        <end position="305"/>
    </location>
</feature>
<dbReference type="InterPro" id="IPR013087">
    <property type="entry name" value="Znf_C2H2_type"/>
</dbReference>
<accession>A0AAV0W053</accession>
<sequence length="399" mass="45109">MDRVFNHLQYVRCPTCSRVFCCTKHRVEHQRRVHVAVPGGQVIRRRFRSSQVLPQSGKQQMVHAGGHSTNGRKRLHGMASTSTTAQSIGSGLRLMEQRHHRRVEELRRTEEQRCTEELRRTEERRWTVEQRAAMIEMCARTILKARRSSLTTIRHLRPVAESSPVVPLPQPCTPHTTCTDAAESATTPVEWSVVVSSVGSPPSFYQTPMQTPTQMFQDTPLVQKLPDNQLQKLPDTQLQKLSDTPLKTLSDTQLQKLSDTPLQGLSNMPLQTLSDTPLQTLSDTPVKGKPRCNGESVKRVSSDDGPTQKGFFWSNMARRFRWALRSTKPKVRENGYCPSPSAAANLDYVMVNPYGNIKPRRPICNNDTLTTPVHARPSLEAIRKAHEEASKAFNKFMTD</sequence>
<evidence type="ECO:0000313" key="4">
    <source>
        <dbReference type="EMBL" id="CAI6348461.1"/>
    </source>
</evidence>
<keyword evidence="1" id="KW-0479">Metal-binding</keyword>
<feature type="compositionally biased region" description="Polar residues" evidence="2">
    <location>
        <begin position="260"/>
        <end position="283"/>
    </location>
</feature>
<dbReference type="EMBL" id="CARXXK010000001">
    <property type="protein sequence ID" value="CAI6348461.1"/>
    <property type="molecule type" value="Genomic_DNA"/>
</dbReference>
<dbReference type="PROSITE" id="PS00028">
    <property type="entry name" value="ZINC_FINGER_C2H2_1"/>
    <property type="match status" value="1"/>
</dbReference>
<dbReference type="Proteomes" id="UP001160148">
    <property type="component" value="Unassembled WGS sequence"/>
</dbReference>
<evidence type="ECO:0000256" key="2">
    <source>
        <dbReference type="SAM" id="MobiDB-lite"/>
    </source>
</evidence>
<feature type="region of interest" description="Disordered" evidence="2">
    <location>
        <begin position="51"/>
        <end position="87"/>
    </location>
</feature>
<name>A0AAV0W053_9HEMI</name>
<dbReference type="PROSITE" id="PS50157">
    <property type="entry name" value="ZINC_FINGER_C2H2_2"/>
    <property type="match status" value="1"/>
</dbReference>
<keyword evidence="1" id="KW-0863">Zinc-finger</keyword>
<organism evidence="4 5">
    <name type="scientific">Macrosiphum euphorbiae</name>
    <name type="common">potato aphid</name>
    <dbReference type="NCBI Taxonomy" id="13131"/>
    <lineage>
        <taxon>Eukaryota</taxon>
        <taxon>Metazoa</taxon>
        <taxon>Ecdysozoa</taxon>
        <taxon>Arthropoda</taxon>
        <taxon>Hexapoda</taxon>
        <taxon>Insecta</taxon>
        <taxon>Pterygota</taxon>
        <taxon>Neoptera</taxon>
        <taxon>Paraneoptera</taxon>
        <taxon>Hemiptera</taxon>
        <taxon>Sternorrhyncha</taxon>
        <taxon>Aphidomorpha</taxon>
        <taxon>Aphidoidea</taxon>
        <taxon>Aphididae</taxon>
        <taxon>Macrosiphini</taxon>
        <taxon>Macrosiphum</taxon>
    </lineage>
</organism>
<reference evidence="4 5" key="1">
    <citation type="submission" date="2023-01" db="EMBL/GenBank/DDBJ databases">
        <authorList>
            <person name="Whitehead M."/>
        </authorList>
    </citation>
    <scope>NUCLEOTIDE SEQUENCE [LARGE SCALE GENOMIC DNA]</scope>
</reference>
<keyword evidence="5" id="KW-1185">Reference proteome</keyword>
<feature type="domain" description="C2H2-type" evidence="3">
    <location>
        <begin position="11"/>
        <end position="34"/>
    </location>
</feature>
<keyword evidence="1" id="KW-0862">Zinc</keyword>
<gene>
    <name evidence="4" type="ORF">MEUPH1_LOCUS5133</name>
</gene>
<dbReference type="GO" id="GO:0008270">
    <property type="term" value="F:zinc ion binding"/>
    <property type="evidence" value="ECO:0007669"/>
    <property type="project" value="UniProtKB-KW"/>
</dbReference>
<evidence type="ECO:0000313" key="5">
    <source>
        <dbReference type="Proteomes" id="UP001160148"/>
    </source>
</evidence>
<comment type="caution">
    <text evidence="4">The sequence shown here is derived from an EMBL/GenBank/DDBJ whole genome shotgun (WGS) entry which is preliminary data.</text>
</comment>
<dbReference type="AlphaFoldDB" id="A0AAV0W053"/>
<evidence type="ECO:0000256" key="1">
    <source>
        <dbReference type="PROSITE-ProRule" id="PRU00042"/>
    </source>
</evidence>
<protein>
    <recommendedName>
        <fullName evidence="3">C2H2-type domain-containing protein</fullName>
    </recommendedName>
</protein>
<proteinExistence type="predicted"/>
<evidence type="ECO:0000259" key="3">
    <source>
        <dbReference type="PROSITE" id="PS50157"/>
    </source>
</evidence>